<evidence type="ECO:0000313" key="1">
    <source>
        <dbReference type="EMBL" id="KAH7976200.1"/>
    </source>
</evidence>
<sequence length="251" mass="26153">MLATPESPPMNQSMVMREAQCIVHRLEALATTPLVDTRQVTLVDFTLSSSELNMTGSPCCKLFHEETPKKNDTLLENELILAEEQLGALSLSTSTPLQLSPSAPVFGASFTIGTADATGLEPCKDLSPCSLPCPAGTECKAASPKAFLHKALLSDQEDAPSSPCLVTLDEALELRGAGGGLVDVLAGSAPHQSPSLAAGETGLRASDRATDGPCHLFNVAGSDDGNLNSELLLLSYGPSFAHLLTLNAEVP</sequence>
<gene>
    <name evidence="1" type="ORF">HPB52_009612</name>
</gene>
<name>A0A9D4QEA2_RHISA</name>
<protein>
    <submittedName>
        <fullName evidence="1">Uncharacterized protein</fullName>
    </submittedName>
</protein>
<dbReference type="EMBL" id="JABSTV010001246">
    <property type="protein sequence ID" value="KAH7976200.1"/>
    <property type="molecule type" value="Genomic_DNA"/>
</dbReference>
<dbReference type="VEuPathDB" id="VectorBase:RSAN_053552"/>
<organism evidence="1 2">
    <name type="scientific">Rhipicephalus sanguineus</name>
    <name type="common">Brown dog tick</name>
    <name type="synonym">Ixodes sanguineus</name>
    <dbReference type="NCBI Taxonomy" id="34632"/>
    <lineage>
        <taxon>Eukaryota</taxon>
        <taxon>Metazoa</taxon>
        <taxon>Ecdysozoa</taxon>
        <taxon>Arthropoda</taxon>
        <taxon>Chelicerata</taxon>
        <taxon>Arachnida</taxon>
        <taxon>Acari</taxon>
        <taxon>Parasitiformes</taxon>
        <taxon>Ixodida</taxon>
        <taxon>Ixodoidea</taxon>
        <taxon>Ixodidae</taxon>
        <taxon>Rhipicephalinae</taxon>
        <taxon>Rhipicephalus</taxon>
        <taxon>Rhipicephalus</taxon>
    </lineage>
</organism>
<keyword evidence="2" id="KW-1185">Reference proteome</keyword>
<dbReference type="AlphaFoldDB" id="A0A9D4QEA2"/>
<evidence type="ECO:0000313" key="2">
    <source>
        <dbReference type="Proteomes" id="UP000821837"/>
    </source>
</evidence>
<comment type="caution">
    <text evidence="1">The sequence shown here is derived from an EMBL/GenBank/DDBJ whole genome shotgun (WGS) entry which is preliminary data.</text>
</comment>
<dbReference type="Proteomes" id="UP000821837">
    <property type="component" value="Chromosome 10"/>
</dbReference>
<proteinExistence type="predicted"/>
<accession>A0A9D4QEA2</accession>
<reference evidence="1" key="2">
    <citation type="submission" date="2021-09" db="EMBL/GenBank/DDBJ databases">
        <authorList>
            <person name="Jia N."/>
            <person name="Wang J."/>
            <person name="Shi W."/>
            <person name="Du L."/>
            <person name="Sun Y."/>
            <person name="Zhan W."/>
            <person name="Jiang J."/>
            <person name="Wang Q."/>
            <person name="Zhang B."/>
            <person name="Ji P."/>
            <person name="Sakyi L.B."/>
            <person name="Cui X."/>
            <person name="Yuan T."/>
            <person name="Jiang B."/>
            <person name="Yang W."/>
            <person name="Lam T.T.-Y."/>
            <person name="Chang Q."/>
            <person name="Ding S."/>
            <person name="Wang X."/>
            <person name="Zhu J."/>
            <person name="Ruan X."/>
            <person name="Zhao L."/>
            <person name="Wei J."/>
            <person name="Que T."/>
            <person name="Du C."/>
            <person name="Cheng J."/>
            <person name="Dai P."/>
            <person name="Han X."/>
            <person name="Huang E."/>
            <person name="Gao Y."/>
            <person name="Liu J."/>
            <person name="Shao H."/>
            <person name="Ye R."/>
            <person name="Li L."/>
            <person name="Wei W."/>
            <person name="Wang X."/>
            <person name="Wang C."/>
            <person name="Huo Q."/>
            <person name="Li W."/>
            <person name="Guo W."/>
            <person name="Chen H."/>
            <person name="Chen S."/>
            <person name="Zhou L."/>
            <person name="Zhou L."/>
            <person name="Ni X."/>
            <person name="Tian J."/>
            <person name="Zhou Y."/>
            <person name="Sheng Y."/>
            <person name="Liu T."/>
            <person name="Pan Y."/>
            <person name="Xia L."/>
            <person name="Li J."/>
            <person name="Zhao F."/>
            <person name="Cao W."/>
        </authorList>
    </citation>
    <scope>NUCLEOTIDE SEQUENCE</scope>
    <source>
        <strain evidence="1">Rsan-2018</strain>
        <tissue evidence="1">Larvae</tissue>
    </source>
</reference>
<reference evidence="1" key="1">
    <citation type="journal article" date="2020" name="Cell">
        <title>Large-Scale Comparative Analyses of Tick Genomes Elucidate Their Genetic Diversity and Vector Capacities.</title>
        <authorList>
            <consortium name="Tick Genome and Microbiome Consortium (TIGMIC)"/>
            <person name="Jia N."/>
            <person name="Wang J."/>
            <person name="Shi W."/>
            <person name="Du L."/>
            <person name="Sun Y."/>
            <person name="Zhan W."/>
            <person name="Jiang J.F."/>
            <person name="Wang Q."/>
            <person name="Zhang B."/>
            <person name="Ji P."/>
            <person name="Bell-Sakyi L."/>
            <person name="Cui X.M."/>
            <person name="Yuan T.T."/>
            <person name="Jiang B.G."/>
            <person name="Yang W.F."/>
            <person name="Lam T.T."/>
            <person name="Chang Q.C."/>
            <person name="Ding S.J."/>
            <person name="Wang X.J."/>
            <person name="Zhu J.G."/>
            <person name="Ruan X.D."/>
            <person name="Zhao L."/>
            <person name="Wei J.T."/>
            <person name="Ye R.Z."/>
            <person name="Que T.C."/>
            <person name="Du C.H."/>
            <person name="Zhou Y.H."/>
            <person name="Cheng J.X."/>
            <person name="Dai P.F."/>
            <person name="Guo W.B."/>
            <person name="Han X.H."/>
            <person name="Huang E.J."/>
            <person name="Li L.F."/>
            <person name="Wei W."/>
            <person name="Gao Y.C."/>
            <person name="Liu J.Z."/>
            <person name="Shao H.Z."/>
            <person name="Wang X."/>
            <person name="Wang C.C."/>
            <person name="Yang T.C."/>
            <person name="Huo Q.B."/>
            <person name="Li W."/>
            <person name="Chen H.Y."/>
            <person name="Chen S.E."/>
            <person name="Zhou L.G."/>
            <person name="Ni X.B."/>
            <person name="Tian J.H."/>
            <person name="Sheng Y."/>
            <person name="Liu T."/>
            <person name="Pan Y.S."/>
            <person name="Xia L.Y."/>
            <person name="Li J."/>
            <person name="Zhao F."/>
            <person name="Cao W.C."/>
        </authorList>
    </citation>
    <scope>NUCLEOTIDE SEQUENCE</scope>
    <source>
        <strain evidence="1">Rsan-2018</strain>
    </source>
</reference>